<dbReference type="AlphaFoldDB" id="A0A3L8AFN7"/>
<name>A0A3L8AFN7_9BACE</name>
<comment type="caution">
    <text evidence="1">The sequence shown here is derived from an EMBL/GenBank/DDBJ whole genome shotgun (WGS) entry which is preliminary data.</text>
</comment>
<organism evidence="1 2">
    <name type="scientific">Bacteroides acidifaciens</name>
    <dbReference type="NCBI Taxonomy" id="85831"/>
    <lineage>
        <taxon>Bacteria</taxon>
        <taxon>Pseudomonadati</taxon>
        <taxon>Bacteroidota</taxon>
        <taxon>Bacteroidia</taxon>
        <taxon>Bacteroidales</taxon>
        <taxon>Bacteroidaceae</taxon>
        <taxon>Bacteroides</taxon>
    </lineage>
</organism>
<evidence type="ECO:0000313" key="2">
    <source>
        <dbReference type="Proteomes" id="UP000267159"/>
    </source>
</evidence>
<accession>A0A3L8AFN7</accession>
<proteinExistence type="predicted"/>
<evidence type="ECO:0000313" key="1">
    <source>
        <dbReference type="EMBL" id="RLT81892.1"/>
    </source>
</evidence>
<dbReference type="Proteomes" id="UP000267159">
    <property type="component" value="Unassembled WGS sequence"/>
</dbReference>
<gene>
    <name evidence="1" type="ORF">D7Y07_00550</name>
</gene>
<sequence length="150" mass="17993">MKVISEISLRDFKFWSGGEDRAKNCTDEQLDKIESIMESDAPESGWTDDDINNFFWFDFDTIANWLGYKDEKHFDAGVSEDDVEEAQDWFDGITDTKDMIDIANLDRKDYISTDEDREEEFDEDLVYYDFSNWWNNMDDIEQVREYRKHN</sequence>
<reference evidence="1 2" key="1">
    <citation type="submission" date="2018-09" db="EMBL/GenBank/DDBJ databases">
        <title>Murine metabolic-syndrome-specific gut microbial biobank.</title>
        <authorList>
            <person name="Liu C."/>
        </authorList>
    </citation>
    <scope>NUCLEOTIDE SEQUENCE [LARGE SCALE GENOMIC DNA]</scope>
    <source>
        <strain evidence="1 2">0.1X-D8-26</strain>
    </source>
</reference>
<protein>
    <submittedName>
        <fullName evidence="1">Uncharacterized protein</fullName>
    </submittedName>
</protein>
<dbReference type="RefSeq" id="WP_121765054.1">
    <property type="nucleotide sequence ID" value="NZ_RAZM01000001.1"/>
</dbReference>
<dbReference type="EMBL" id="RAZM01000001">
    <property type="protein sequence ID" value="RLT81892.1"/>
    <property type="molecule type" value="Genomic_DNA"/>
</dbReference>